<evidence type="ECO:0000256" key="2">
    <source>
        <dbReference type="ARBA" id="ARBA00022605"/>
    </source>
</evidence>
<sequence>MTQEHPLDPIRRQITALDRQLLELLAQRRELSLDVARTKADVTKPVRDSDRESALLTRLVSEGRQLGLDGQYVSRLFHAIIEDSVLRQQAWFQSQHNPAVTERINVAYLGAKGSYSYLASHSYFERRALELNELGQSSFNAILDTVEQGQADYGVIPIENTSSGSINEVFDLLQHTNLHIVGETTESIPHCVLLPEGGALSEIKTVFAHPQVHAQCSRYLAELNVHQEYCASSAEAMSKAAQTPNSAAIASERGGALYGLHVAKRDLANQPRNETRFLVLARKPVDVPPQVPAKTTLLMATGQQPGALVEALSVLRDNGVNMTKLESRPIHGNPWEEMFYLDVQANLHSQPMQQALRDLTRLTRFVKVLGCYPCETVLPTELDSHALAHDPRLSDETPLHSRTHKARTSPIRIGHQQLGDGSFRILAGPAHHSMEANEIARTVKEYAGAALWGSHDQDEASLRTHAKLCQQLGLPLVGELTAAERRPLLSEYCDLLLLGPGALNEPALLAAAGQDQRPVILIRPEQADGQALLDAAEIILQQGNQQVILCEPGQREGDRPRLDLAMVAWLKQHSHLPVLLAPDCDSQHLALDLALIQAAKTAGADGLLLAIQPQFDAAALAQLMAALYR</sequence>
<feature type="domain" description="ACT" evidence="10">
    <location>
        <begin position="296"/>
        <end position="373"/>
    </location>
</feature>
<comment type="caution">
    <text evidence="11">The sequence shown here is derived from an EMBL/GenBank/DDBJ whole genome shotgun (WGS) entry which is preliminary data.</text>
</comment>
<dbReference type="CDD" id="cd04905">
    <property type="entry name" value="ACT_CM-PDT"/>
    <property type="match status" value="1"/>
</dbReference>
<evidence type="ECO:0000313" key="11">
    <source>
        <dbReference type="EMBL" id="GAA4897465.1"/>
    </source>
</evidence>
<keyword evidence="12" id="KW-1185">Reference proteome</keyword>
<dbReference type="Pfam" id="PF01817">
    <property type="entry name" value="CM_2"/>
    <property type="match status" value="1"/>
</dbReference>
<dbReference type="SUPFAM" id="SSF51569">
    <property type="entry name" value="Aldolase"/>
    <property type="match status" value="1"/>
</dbReference>
<evidence type="ECO:0000256" key="5">
    <source>
        <dbReference type="ARBA" id="ARBA00023222"/>
    </source>
</evidence>
<protein>
    <submittedName>
        <fullName evidence="11">Chorismate mutase</fullName>
    </submittedName>
</protein>
<dbReference type="PROSITE" id="PS00858">
    <property type="entry name" value="PREPHENATE_DEHYDR_2"/>
    <property type="match status" value="1"/>
</dbReference>
<dbReference type="NCBIfam" id="TIGR01797">
    <property type="entry name" value="CM_P_1"/>
    <property type="match status" value="1"/>
</dbReference>
<dbReference type="Gene3D" id="3.30.70.260">
    <property type="match status" value="1"/>
</dbReference>
<dbReference type="CDD" id="cd13631">
    <property type="entry name" value="PBP2_Ct-PDT_like"/>
    <property type="match status" value="1"/>
</dbReference>
<dbReference type="PANTHER" id="PTHR21022">
    <property type="entry name" value="PREPHENATE DEHYDRATASE P PROTEIN"/>
    <property type="match status" value="1"/>
</dbReference>
<name>A0ABP9FAD2_9GAMM</name>
<reference evidence="12" key="1">
    <citation type="journal article" date="2019" name="Int. J. Syst. Evol. Microbiol.">
        <title>The Global Catalogue of Microorganisms (GCM) 10K type strain sequencing project: providing services to taxonomists for standard genome sequencing and annotation.</title>
        <authorList>
            <consortium name="The Broad Institute Genomics Platform"/>
            <consortium name="The Broad Institute Genome Sequencing Center for Infectious Disease"/>
            <person name="Wu L."/>
            <person name="Ma J."/>
        </authorList>
    </citation>
    <scope>NUCLEOTIDE SEQUENCE [LARGE SCALE GENOMIC DNA]</scope>
    <source>
        <strain evidence="12">JCM 18401</strain>
    </source>
</reference>
<dbReference type="InterPro" id="IPR010952">
    <property type="entry name" value="CM_P_1"/>
</dbReference>
<dbReference type="InterPro" id="IPR002701">
    <property type="entry name" value="CM_II_prokaryot"/>
</dbReference>
<dbReference type="SUPFAM" id="SSF48600">
    <property type="entry name" value="Chorismate mutase II"/>
    <property type="match status" value="1"/>
</dbReference>
<evidence type="ECO:0000256" key="1">
    <source>
        <dbReference type="ARBA" id="ARBA00004741"/>
    </source>
</evidence>
<dbReference type="PROSITE" id="PS51171">
    <property type="entry name" value="PREPHENATE_DEHYDR_3"/>
    <property type="match status" value="1"/>
</dbReference>
<comment type="pathway">
    <text evidence="1">Amino-acid biosynthesis; L-phenylalanine biosynthesis; phenylpyruvate from prephenate: step 1/1.</text>
</comment>
<dbReference type="PANTHER" id="PTHR21022:SF19">
    <property type="entry name" value="PREPHENATE DEHYDRATASE-RELATED"/>
    <property type="match status" value="1"/>
</dbReference>
<dbReference type="InterPro" id="IPR002912">
    <property type="entry name" value="ACT_dom"/>
</dbReference>
<dbReference type="Gene3D" id="3.40.190.10">
    <property type="entry name" value="Periplasmic binding protein-like II"/>
    <property type="match status" value="2"/>
</dbReference>
<dbReference type="Gene3D" id="3.20.20.70">
    <property type="entry name" value="Aldolase class I"/>
    <property type="match status" value="1"/>
</dbReference>
<evidence type="ECO:0000313" key="12">
    <source>
        <dbReference type="Proteomes" id="UP001499988"/>
    </source>
</evidence>
<evidence type="ECO:0000256" key="4">
    <source>
        <dbReference type="ARBA" id="ARBA00023141"/>
    </source>
</evidence>
<keyword evidence="3" id="KW-0808">Transferase</keyword>
<evidence type="ECO:0000256" key="6">
    <source>
        <dbReference type="ARBA" id="ARBA00023239"/>
    </source>
</evidence>
<keyword evidence="6" id="KW-0456">Lyase</keyword>
<evidence type="ECO:0000256" key="7">
    <source>
        <dbReference type="ARBA" id="ARBA00047848"/>
    </source>
</evidence>
<dbReference type="Pfam" id="PF01842">
    <property type="entry name" value="ACT"/>
    <property type="match status" value="1"/>
</dbReference>
<dbReference type="Gene3D" id="1.20.59.10">
    <property type="entry name" value="Chorismate mutase"/>
    <property type="match status" value="1"/>
</dbReference>
<gene>
    <name evidence="11" type="ORF">GCM10023333_33480</name>
</gene>
<dbReference type="InterPro" id="IPR018528">
    <property type="entry name" value="Preph_deHydtase_CS"/>
</dbReference>
<dbReference type="SUPFAM" id="SSF55021">
    <property type="entry name" value="ACT-like"/>
    <property type="match status" value="1"/>
</dbReference>
<dbReference type="SMART" id="SM00830">
    <property type="entry name" value="CM_2"/>
    <property type="match status" value="1"/>
</dbReference>
<dbReference type="PROSITE" id="PS51168">
    <property type="entry name" value="CHORISMATE_MUT_2"/>
    <property type="match status" value="1"/>
</dbReference>
<feature type="domain" description="Prephenate dehydratase" evidence="9">
    <location>
        <begin position="105"/>
        <end position="282"/>
    </location>
</feature>
<accession>A0ABP9FAD2</accession>
<dbReference type="Pfam" id="PF00800">
    <property type="entry name" value="PDT"/>
    <property type="match status" value="1"/>
</dbReference>
<comment type="catalytic activity">
    <reaction evidence="7">
        <text>prephenate + H(+) = 3-phenylpyruvate + CO2 + H2O</text>
        <dbReference type="Rhea" id="RHEA:21648"/>
        <dbReference type="ChEBI" id="CHEBI:15377"/>
        <dbReference type="ChEBI" id="CHEBI:15378"/>
        <dbReference type="ChEBI" id="CHEBI:16526"/>
        <dbReference type="ChEBI" id="CHEBI:18005"/>
        <dbReference type="ChEBI" id="CHEBI:29934"/>
        <dbReference type="EC" id="4.2.1.51"/>
    </reaction>
</comment>
<dbReference type="EMBL" id="BAABJZ010000098">
    <property type="protein sequence ID" value="GAA4897465.1"/>
    <property type="molecule type" value="Genomic_DNA"/>
</dbReference>
<evidence type="ECO:0000259" key="9">
    <source>
        <dbReference type="PROSITE" id="PS51171"/>
    </source>
</evidence>
<dbReference type="Pfam" id="PF00793">
    <property type="entry name" value="DAHP_synth_1"/>
    <property type="match status" value="1"/>
</dbReference>
<organism evidence="11 12">
    <name type="scientific">Ferrimonas pelagia</name>
    <dbReference type="NCBI Taxonomy" id="1177826"/>
    <lineage>
        <taxon>Bacteria</taxon>
        <taxon>Pseudomonadati</taxon>
        <taxon>Pseudomonadota</taxon>
        <taxon>Gammaproteobacteria</taxon>
        <taxon>Alteromonadales</taxon>
        <taxon>Ferrimonadaceae</taxon>
        <taxon>Ferrimonas</taxon>
    </lineage>
</organism>
<dbReference type="Proteomes" id="UP001499988">
    <property type="component" value="Unassembled WGS sequence"/>
</dbReference>
<dbReference type="InterPro" id="IPR006218">
    <property type="entry name" value="DAHP1/KDSA"/>
</dbReference>
<dbReference type="SUPFAM" id="SSF53850">
    <property type="entry name" value="Periplasmic binding protein-like II"/>
    <property type="match status" value="1"/>
</dbReference>
<dbReference type="PROSITE" id="PS51671">
    <property type="entry name" value="ACT"/>
    <property type="match status" value="1"/>
</dbReference>
<evidence type="ECO:0000259" key="10">
    <source>
        <dbReference type="PROSITE" id="PS51671"/>
    </source>
</evidence>
<dbReference type="InterPro" id="IPR013785">
    <property type="entry name" value="Aldolase_TIM"/>
</dbReference>
<keyword evidence="4" id="KW-0057">Aromatic amino acid biosynthesis</keyword>
<feature type="domain" description="Chorismate mutase" evidence="8">
    <location>
        <begin position="1"/>
        <end position="92"/>
    </location>
</feature>
<dbReference type="InterPro" id="IPR045865">
    <property type="entry name" value="ACT-like_dom_sf"/>
</dbReference>
<evidence type="ECO:0000256" key="3">
    <source>
        <dbReference type="ARBA" id="ARBA00022679"/>
    </source>
</evidence>
<evidence type="ECO:0000259" key="8">
    <source>
        <dbReference type="PROSITE" id="PS51168"/>
    </source>
</evidence>
<dbReference type="InterPro" id="IPR036979">
    <property type="entry name" value="CM_dom_sf"/>
</dbReference>
<keyword evidence="2" id="KW-0028">Amino-acid biosynthesis</keyword>
<keyword evidence="5" id="KW-0584">Phenylalanine biosynthesis</keyword>
<dbReference type="RefSeq" id="WP_345336610.1">
    <property type="nucleotide sequence ID" value="NZ_BAABJZ010000098.1"/>
</dbReference>
<dbReference type="InterPro" id="IPR001086">
    <property type="entry name" value="Preph_deHydtase"/>
</dbReference>
<proteinExistence type="predicted"/>
<dbReference type="InterPro" id="IPR036263">
    <property type="entry name" value="Chorismate_II_sf"/>
</dbReference>